<feature type="disulfide bond" evidence="7">
    <location>
        <begin position="331"/>
        <end position="341"/>
    </location>
</feature>
<keyword evidence="1 7" id="KW-0245">EGF-like domain</keyword>
<evidence type="ECO:0000256" key="7">
    <source>
        <dbReference type="PROSITE-ProRule" id="PRU00076"/>
    </source>
</evidence>
<gene>
    <name evidence="11" type="ORF">TGEB3V08_LOCUS7295</name>
</gene>
<evidence type="ECO:0000256" key="9">
    <source>
        <dbReference type="SAM" id="MobiDB-lite"/>
    </source>
</evidence>
<feature type="domain" description="EGF-like" evidence="10">
    <location>
        <begin position="361"/>
        <end position="399"/>
    </location>
</feature>
<reference evidence="11" key="1">
    <citation type="submission" date="2020-11" db="EMBL/GenBank/DDBJ databases">
        <authorList>
            <person name="Tran Van P."/>
        </authorList>
    </citation>
    <scope>NUCLEOTIDE SEQUENCE</scope>
</reference>
<dbReference type="GO" id="GO:0005102">
    <property type="term" value="F:signaling receptor binding"/>
    <property type="evidence" value="ECO:0007669"/>
    <property type="project" value="TreeGrafter"/>
</dbReference>
<dbReference type="InterPro" id="IPR018097">
    <property type="entry name" value="EGF_Ca-bd_CS"/>
</dbReference>
<dbReference type="InterPro" id="IPR050969">
    <property type="entry name" value="Dev_Signal_Modulators"/>
</dbReference>
<feature type="disulfide bond" evidence="7">
    <location>
        <begin position="269"/>
        <end position="278"/>
    </location>
</feature>
<evidence type="ECO:0000256" key="8">
    <source>
        <dbReference type="SAM" id="Coils"/>
    </source>
</evidence>
<keyword evidence="5 7" id="KW-1015">Disulfide bond</keyword>
<keyword evidence="4 8" id="KW-0175">Coiled coil</keyword>
<feature type="compositionally biased region" description="Basic and acidic residues" evidence="9">
    <location>
        <begin position="1"/>
        <end position="19"/>
    </location>
</feature>
<dbReference type="PANTHER" id="PTHR14949">
    <property type="entry name" value="EGF-LIKE-DOMAIN, MULTIPLE 7, 8"/>
    <property type="match status" value="1"/>
</dbReference>
<dbReference type="GO" id="GO:0005576">
    <property type="term" value="C:extracellular region"/>
    <property type="evidence" value="ECO:0007669"/>
    <property type="project" value="TreeGrafter"/>
</dbReference>
<evidence type="ECO:0000313" key="11">
    <source>
        <dbReference type="EMBL" id="CAD7599250.1"/>
    </source>
</evidence>
<dbReference type="GO" id="GO:0005509">
    <property type="term" value="F:calcium ion binding"/>
    <property type="evidence" value="ECO:0007669"/>
    <property type="project" value="InterPro"/>
</dbReference>
<evidence type="ECO:0000256" key="5">
    <source>
        <dbReference type="ARBA" id="ARBA00023157"/>
    </source>
</evidence>
<evidence type="ECO:0000256" key="1">
    <source>
        <dbReference type="ARBA" id="ARBA00022536"/>
    </source>
</evidence>
<evidence type="ECO:0000256" key="6">
    <source>
        <dbReference type="ARBA" id="ARBA00023180"/>
    </source>
</evidence>
<dbReference type="PROSITE" id="PS01186">
    <property type="entry name" value="EGF_2"/>
    <property type="match status" value="3"/>
</dbReference>
<dbReference type="EMBL" id="OE842266">
    <property type="protein sequence ID" value="CAD7599250.1"/>
    <property type="molecule type" value="Genomic_DNA"/>
</dbReference>
<organism evidence="11">
    <name type="scientific">Timema genevievae</name>
    <name type="common">Walking stick</name>
    <dbReference type="NCBI Taxonomy" id="629358"/>
    <lineage>
        <taxon>Eukaryota</taxon>
        <taxon>Metazoa</taxon>
        <taxon>Ecdysozoa</taxon>
        <taxon>Arthropoda</taxon>
        <taxon>Hexapoda</taxon>
        <taxon>Insecta</taxon>
        <taxon>Pterygota</taxon>
        <taxon>Neoptera</taxon>
        <taxon>Polyneoptera</taxon>
        <taxon>Phasmatodea</taxon>
        <taxon>Timematodea</taxon>
        <taxon>Timematoidea</taxon>
        <taxon>Timematidae</taxon>
        <taxon>Timema</taxon>
    </lineage>
</organism>
<dbReference type="PROSITE" id="PS01187">
    <property type="entry name" value="EGF_CA"/>
    <property type="match status" value="1"/>
</dbReference>
<dbReference type="InterPro" id="IPR000152">
    <property type="entry name" value="EGF-type_Asp/Asn_hydroxyl_site"/>
</dbReference>
<evidence type="ECO:0000256" key="4">
    <source>
        <dbReference type="ARBA" id="ARBA00023054"/>
    </source>
</evidence>
<proteinExistence type="predicted"/>
<dbReference type="FunFam" id="2.10.25.10:FF:000240">
    <property type="entry name" value="Vitamin K-dependent protein S"/>
    <property type="match status" value="1"/>
</dbReference>
<protein>
    <recommendedName>
        <fullName evidence="10">EGF-like domain-containing protein</fullName>
    </recommendedName>
</protein>
<dbReference type="PANTHER" id="PTHR14949:SF56">
    <property type="entry name" value="EGF-LIKE-DOMAIN, MULTIPLE 7"/>
    <property type="match status" value="1"/>
</dbReference>
<dbReference type="Pfam" id="PF12661">
    <property type="entry name" value="hEGF"/>
    <property type="match status" value="2"/>
</dbReference>
<dbReference type="InterPro" id="IPR049883">
    <property type="entry name" value="NOTCH1_EGF-like"/>
</dbReference>
<dbReference type="InterPro" id="IPR013032">
    <property type="entry name" value="EGF-like_CS"/>
</dbReference>
<dbReference type="PROSITE" id="PS00010">
    <property type="entry name" value="ASX_HYDROXYL"/>
    <property type="match status" value="1"/>
</dbReference>
<feature type="region of interest" description="Disordered" evidence="9">
    <location>
        <begin position="139"/>
        <end position="159"/>
    </location>
</feature>
<dbReference type="CDD" id="cd00054">
    <property type="entry name" value="EGF_CA"/>
    <property type="match status" value="4"/>
</dbReference>
<dbReference type="PROSITE" id="PS50026">
    <property type="entry name" value="EGF_3"/>
    <property type="match status" value="4"/>
</dbReference>
<feature type="disulfide bond" evidence="7">
    <location>
        <begin position="251"/>
        <end position="261"/>
    </location>
</feature>
<evidence type="ECO:0000256" key="3">
    <source>
        <dbReference type="ARBA" id="ARBA00022737"/>
    </source>
</evidence>
<dbReference type="SUPFAM" id="SSF57196">
    <property type="entry name" value="EGF/Laminin"/>
    <property type="match status" value="1"/>
</dbReference>
<keyword evidence="6" id="KW-0325">Glycoprotein</keyword>
<dbReference type="Pfam" id="PF07645">
    <property type="entry name" value="EGF_CA"/>
    <property type="match status" value="1"/>
</dbReference>
<dbReference type="SUPFAM" id="SSF57184">
    <property type="entry name" value="Growth factor receptor domain"/>
    <property type="match status" value="1"/>
</dbReference>
<feature type="coiled-coil region" evidence="8">
    <location>
        <begin position="466"/>
        <end position="493"/>
    </location>
</feature>
<dbReference type="PROSITE" id="PS00022">
    <property type="entry name" value="EGF_1"/>
    <property type="match status" value="2"/>
</dbReference>
<dbReference type="GO" id="GO:0009986">
    <property type="term" value="C:cell surface"/>
    <property type="evidence" value="ECO:0007669"/>
    <property type="project" value="TreeGrafter"/>
</dbReference>
<name>A0A7R9K3M5_TIMGE</name>
<sequence length="620" mass="67796">MRRENEKLLREGGDTEPHQAEIQPPDLVTREPGQTLAGLAYKVVGGVGALSLRRSSSPSLPSPLPPPFLNSLSAQKPVGRLDSGCTENVYNALHGACALVRVQGLHQKCTVAASAIERKEMHHRPNGDYEYGHITRRRLPTMVKGPGPGRWEGGRPVQPRSADKAMATRAVPHHTAPMVHQTSYRPAYNPQTTRQVSYNCCPGWSQISKISHGCGRPLCSSSCQNGGSCVRPDSCSCAKGFTGSSCQTAVCSGSCQNGGSCVGPDSCECPTGYTGPTCQTGELNIILGKVFVYPLRWSLSQYTGTADDGEIGVRIPLVLMMSVHDFVAAVCSSPCMNGGRCIGPELCACPSGFTGQYCQTDIDECESKPCDQQCVNLPGSFECQCKTGFTLLEDGTSCRNCQDQFPTEARDLVDVEILAKRVQKLEEKRLRRGEILRVSSEGDNTVMGSGAGSNEMALEEETSGTLAELGRKMETFSQLIQDLKTQLTNVETRQQEQWKLIQKTKNSETIVRRVVPLCKQVSMMQQRMDQFLPPGECQYFKVLSTDGIIPLESHIIQLTTKMVHVEILSAVILNVMRQRLSKSIKKQCVLQTVVYTDTTDLLCAQHNIFGRLLLWVAILS</sequence>
<dbReference type="InterPro" id="IPR001881">
    <property type="entry name" value="EGF-like_Ca-bd_dom"/>
</dbReference>
<comment type="caution">
    <text evidence="7">Lacks conserved residue(s) required for the propagation of feature annotation.</text>
</comment>
<keyword evidence="2" id="KW-0732">Signal</keyword>
<evidence type="ECO:0000256" key="2">
    <source>
        <dbReference type="ARBA" id="ARBA00022729"/>
    </source>
</evidence>
<feature type="domain" description="EGF-like" evidence="10">
    <location>
        <begin position="215"/>
        <end position="244"/>
    </location>
</feature>
<feature type="region of interest" description="Disordered" evidence="9">
    <location>
        <begin position="1"/>
        <end position="30"/>
    </location>
</feature>
<dbReference type="InterPro" id="IPR000742">
    <property type="entry name" value="EGF"/>
</dbReference>
<feature type="disulfide bond" evidence="7">
    <location>
        <begin position="219"/>
        <end position="229"/>
    </location>
</feature>
<feature type="domain" description="EGF-like" evidence="10">
    <location>
        <begin position="327"/>
        <end position="359"/>
    </location>
</feature>
<evidence type="ECO:0000259" key="10">
    <source>
        <dbReference type="PROSITE" id="PS50026"/>
    </source>
</evidence>
<dbReference type="AlphaFoldDB" id="A0A7R9K3M5"/>
<dbReference type="Gene3D" id="2.10.25.10">
    <property type="entry name" value="Laminin"/>
    <property type="match status" value="4"/>
</dbReference>
<feature type="domain" description="EGF-like" evidence="10">
    <location>
        <begin position="247"/>
        <end position="279"/>
    </location>
</feature>
<dbReference type="SMART" id="SM00181">
    <property type="entry name" value="EGF"/>
    <property type="match status" value="4"/>
</dbReference>
<feature type="disulfide bond" evidence="7">
    <location>
        <begin position="349"/>
        <end position="358"/>
    </location>
</feature>
<dbReference type="InterPro" id="IPR009030">
    <property type="entry name" value="Growth_fac_rcpt_cys_sf"/>
</dbReference>
<keyword evidence="3" id="KW-0677">Repeat</keyword>
<dbReference type="SMART" id="SM00179">
    <property type="entry name" value="EGF_CA"/>
    <property type="match status" value="2"/>
</dbReference>
<accession>A0A7R9K3M5</accession>